<protein>
    <submittedName>
        <fullName evidence="1">Uncharacterized protein</fullName>
    </submittedName>
</protein>
<gene>
    <name evidence="1" type="ORF">HPB47_018722</name>
</gene>
<sequence>VFASNGNVKAHFFTKIVTEVTILCKQAGILMNYVCCDGASWNRAVWHNFGVHGSVAAVRWKVVHPSDSTRFVYFIFDVPHLVKCTRSQMMTTGFNPPNGR</sequence>
<reference evidence="1 2" key="1">
    <citation type="journal article" date="2020" name="Cell">
        <title>Large-Scale Comparative Analyses of Tick Genomes Elucidate Their Genetic Diversity and Vector Capacities.</title>
        <authorList>
            <consortium name="Tick Genome and Microbiome Consortium (TIGMIC)"/>
            <person name="Jia N."/>
            <person name="Wang J."/>
            <person name="Shi W."/>
            <person name="Du L."/>
            <person name="Sun Y."/>
            <person name="Zhan W."/>
            <person name="Jiang J.F."/>
            <person name="Wang Q."/>
            <person name="Zhang B."/>
            <person name="Ji P."/>
            <person name="Bell-Sakyi L."/>
            <person name="Cui X.M."/>
            <person name="Yuan T.T."/>
            <person name="Jiang B.G."/>
            <person name="Yang W.F."/>
            <person name="Lam T.T."/>
            <person name="Chang Q.C."/>
            <person name="Ding S.J."/>
            <person name="Wang X.J."/>
            <person name="Zhu J.G."/>
            <person name="Ruan X.D."/>
            <person name="Zhao L."/>
            <person name="Wei J.T."/>
            <person name="Ye R.Z."/>
            <person name="Que T.C."/>
            <person name="Du C.H."/>
            <person name="Zhou Y.H."/>
            <person name="Cheng J.X."/>
            <person name="Dai P.F."/>
            <person name="Guo W.B."/>
            <person name="Han X.H."/>
            <person name="Huang E.J."/>
            <person name="Li L.F."/>
            <person name="Wei W."/>
            <person name="Gao Y.C."/>
            <person name="Liu J.Z."/>
            <person name="Shao H.Z."/>
            <person name="Wang X."/>
            <person name="Wang C.C."/>
            <person name="Yang T.C."/>
            <person name="Huo Q.B."/>
            <person name="Li W."/>
            <person name="Chen H.Y."/>
            <person name="Chen S.E."/>
            <person name="Zhou L.G."/>
            <person name="Ni X.B."/>
            <person name="Tian J.H."/>
            <person name="Sheng Y."/>
            <person name="Liu T."/>
            <person name="Pan Y.S."/>
            <person name="Xia L.Y."/>
            <person name="Li J."/>
            <person name="Zhao F."/>
            <person name="Cao W.C."/>
        </authorList>
    </citation>
    <scope>NUCLEOTIDE SEQUENCE [LARGE SCALE GENOMIC DNA]</scope>
    <source>
        <strain evidence="1">Iper-2018</strain>
    </source>
</reference>
<evidence type="ECO:0000313" key="2">
    <source>
        <dbReference type="Proteomes" id="UP000805193"/>
    </source>
</evidence>
<keyword evidence="2" id="KW-1185">Reference proteome</keyword>
<comment type="caution">
    <text evidence="1">The sequence shown here is derived from an EMBL/GenBank/DDBJ whole genome shotgun (WGS) entry which is preliminary data.</text>
</comment>
<accession>A0AC60QJZ7</accession>
<organism evidence="1 2">
    <name type="scientific">Ixodes persulcatus</name>
    <name type="common">Taiga tick</name>
    <dbReference type="NCBI Taxonomy" id="34615"/>
    <lineage>
        <taxon>Eukaryota</taxon>
        <taxon>Metazoa</taxon>
        <taxon>Ecdysozoa</taxon>
        <taxon>Arthropoda</taxon>
        <taxon>Chelicerata</taxon>
        <taxon>Arachnida</taxon>
        <taxon>Acari</taxon>
        <taxon>Parasitiformes</taxon>
        <taxon>Ixodida</taxon>
        <taxon>Ixodoidea</taxon>
        <taxon>Ixodidae</taxon>
        <taxon>Ixodinae</taxon>
        <taxon>Ixodes</taxon>
    </lineage>
</organism>
<proteinExistence type="predicted"/>
<name>A0AC60QJZ7_IXOPE</name>
<dbReference type="EMBL" id="JABSTQ010007984">
    <property type="protein sequence ID" value="KAG0435028.1"/>
    <property type="molecule type" value="Genomic_DNA"/>
</dbReference>
<dbReference type="Proteomes" id="UP000805193">
    <property type="component" value="Unassembled WGS sequence"/>
</dbReference>
<feature type="non-terminal residue" evidence="1">
    <location>
        <position position="1"/>
    </location>
</feature>
<evidence type="ECO:0000313" key="1">
    <source>
        <dbReference type="EMBL" id="KAG0435028.1"/>
    </source>
</evidence>
<feature type="non-terminal residue" evidence="1">
    <location>
        <position position="100"/>
    </location>
</feature>